<organism evidence="1 2">
    <name type="scientific">Glossina austeni</name>
    <name type="common">Savannah tsetse fly</name>
    <dbReference type="NCBI Taxonomy" id="7395"/>
    <lineage>
        <taxon>Eukaryota</taxon>
        <taxon>Metazoa</taxon>
        <taxon>Ecdysozoa</taxon>
        <taxon>Arthropoda</taxon>
        <taxon>Hexapoda</taxon>
        <taxon>Insecta</taxon>
        <taxon>Pterygota</taxon>
        <taxon>Neoptera</taxon>
        <taxon>Endopterygota</taxon>
        <taxon>Diptera</taxon>
        <taxon>Brachycera</taxon>
        <taxon>Muscomorpha</taxon>
        <taxon>Hippoboscoidea</taxon>
        <taxon>Glossinidae</taxon>
        <taxon>Glossina</taxon>
    </lineage>
</organism>
<keyword evidence="2" id="KW-1185">Reference proteome</keyword>
<dbReference type="Proteomes" id="UP000078200">
    <property type="component" value="Unassembled WGS sequence"/>
</dbReference>
<sequence length="107" mass="12140">MYDCVIALEKCQYLSWSRRPNITTGIDYGNGFEVITMEAKDACNSFSIAQGPRLLRIFFIHYTTLQRLHAKKLQLNITLLDKEKLGRASLTSTALNERAIQSNSGKK</sequence>
<reference evidence="1" key="1">
    <citation type="submission" date="2020-05" db="UniProtKB">
        <authorList>
            <consortium name="EnsemblMetazoa"/>
        </authorList>
    </citation>
    <scope>IDENTIFICATION</scope>
    <source>
        <strain evidence="1">TTRI</strain>
    </source>
</reference>
<dbReference type="VEuPathDB" id="VectorBase:GAUT028116"/>
<dbReference type="AlphaFoldDB" id="A0A1A9V768"/>
<dbReference type="EnsemblMetazoa" id="GAUT028116-RA">
    <property type="protein sequence ID" value="GAUT028116-PA"/>
    <property type="gene ID" value="GAUT028116"/>
</dbReference>
<name>A0A1A9V768_GLOAU</name>
<evidence type="ECO:0000313" key="1">
    <source>
        <dbReference type="EnsemblMetazoa" id="GAUT028116-PA"/>
    </source>
</evidence>
<proteinExistence type="predicted"/>
<accession>A0A1A9V768</accession>
<evidence type="ECO:0000313" key="2">
    <source>
        <dbReference type="Proteomes" id="UP000078200"/>
    </source>
</evidence>
<protein>
    <submittedName>
        <fullName evidence="1">Uncharacterized protein</fullName>
    </submittedName>
</protein>